<dbReference type="EMBL" id="FNKJ01000003">
    <property type="protein sequence ID" value="SDR01080.1"/>
    <property type="molecule type" value="Genomic_DNA"/>
</dbReference>
<name>A0A1H1FJM8_9PSED</name>
<organism evidence="1 2">
    <name type="scientific">Pseudomonas moorei</name>
    <dbReference type="NCBI Taxonomy" id="395599"/>
    <lineage>
        <taxon>Bacteria</taxon>
        <taxon>Pseudomonadati</taxon>
        <taxon>Pseudomonadota</taxon>
        <taxon>Gammaproteobacteria</taxon>
        <taxon>Pseudomonadales</taxon>
        <taxon>Pseudomonadaceae</taxon>
        <taxon>Pseudomonas</taxon>
    </lineage>
</organism>
<dbReference type="AlphaFoldDB" id="A0A1H1FJM8"/>
<protein>
    <recommendedName>
        <fullName evidence="3">DUF2188 domain-containing protein</fullName>
    </recommendedName>
</protein>
<dbReference type="Proteomes" id="UP000199570">
    <property type="component" value="Unassembled WGS sequence"/>
</dbReference>
<evidence type="ECO:0000313" key="2">
    <source>
        <dbReference type="Proteomes" id="UP000199570"/>
    </source>
</evidence>
<evidence type="ECO:0000313" key="1">
    <source>
        <dbReference type="EMBL" id="SDR01080.1"/>
    </source>
</evidence>
<keyword evidence="2" id="KW-1185">Reference proteome</keyword>
<reference evidence="2" key="1">
    <citation type="submission" date="2016-10" db="EMBL/GenBank/DDBJ databases">
        <authorList>
            <person name="Varghese N."/>
            <person name="Submissions S."/>
        </authorList>
    </citation>
    <scope>NUCLEOTIDE SEQUENCE [LARGE SCALE GENOMIC DNA]</scope>
    <source>
        <strain evidence="2">BS3775</strain>
    </source>
</reference>
<proteinExistence type="predicted"/>
<dbReference type="OrthoDB" id="7022111at2"/>
<evidence type="ECO:0008006" key="3">
    <source>
        <dbReference type="Google" id="ProtNLM"/>
    </source>
</evidence>
<dbReference type="RefSeq" id="WP_090322407.1">
    <property type="nucleotide sequence ID" value="NZ_FNKJ01000003.1"/>
</dbReference>
<gene>
    <name evidence="1" type="ORF">SAMN04490195_2738</name>
</gene>
<accession>A0A1H1FJM8</accession>
<sequence length="65" mass="7142">MNWKAISKHCLSSEEGYLLSKYKLEHGHAYVARTPAGKILHSGKDLDKAKAACIDHFESTQGKAA</sequence>